<sequence length="726" mass="83254">MKLTIVLTILLQLLTQTIVFAQSSHDSKYMKKANEYFERSDYVLAIDYFEKVNKLDIISEYKLAYAYQHTLQYHEAVRVYEKLVNFNWELSDEVLLNYGLMLKSLEQYSKAGKAFQKYLYKNPRDHEVRDLYLSCQASQLKKLKKNKFNVIIEGLSFNAKEKDFSPLIFDGGIAFCSSRPLKKRQNIHNRDGYSFINLVKVSKTNLGAYTDVELLDKDIFSNHHVGPSYFDKSSNMMYVTINVDKNEVIDGENFDIHHLEIRTTKYKDGEFQRMADFELNNKDFSVGHPTLTKDGNTIYFISDMADGKGGTDIYVSHRNISGGWDSPYNIGEMINTSGNEVFPFIYNDSTLFFSSDRHIGLGGLDIYKANIRNNRVVSVENMGYPFNSSKDDFGMAIDHDIEEFKGYFSSNRDGGTGADDVYHFREVPDNVTVLVVDSLTKEPLANSSVILFDCEEEPISEGTTDDKGTFSTSVDLHNFCKVEAIQMGYIPKIVNTKYLQKEFGGVFVIVDLVKGQQIRMEGFIIDEDTKEKIPQASIALEDSKYVHLDQTSSSQYGHYQFIFGEKAPDQKMNLKVSAQGYLAKDANVDAANISMDGVIRRDVYLKRMIKNDLLEIENIYYPFDKAYLTPEAKVILNDLYRIMVNNPSLIVEMGSHCDIRGSDDYNIDLSRRRAESVISYMSARGINTRRLIYQFYGEKVNAVDCISCTETQHQLNRRTEFKILDY</sequence>
<dbReference type="InterPro" id="IPR011659">
    <property type="entry name" value="WD40"/>
</dbReference>
<evidence type="ECO:0000313" key="8">
    <source>
        <dbReference type="EMBL" id="NME68837.1"/>
    </source>
</evidence>
<dbReference type="PANTHER" id="PTHR30329">
    <property type="entry name" value="STATOR ELEMENT OF FLAGELLAR MOTOR COMPLEX"/>
    <property type="match status" value="1"/>
</dbReference>
<proteinExistence type="predicted"/>
<dbReference type="Pfam" id="PF07676">
    <property type="entry name" value="PD40"/>
    <property type="match status" value="2"/>
</dbReference>
<dbReference type="AlphaFoldDB" id="A0A7X9RUA3"/>
<dbReference type="SUPFAM" id="SSF82171">
    <property type="entry name" value="DPP6 N-terminal domain-like"/>
    <property type="match status" value="1"/>
</dbReference>
<evidence type="ECO:0000313" key="9">
    <source>
        <dbReference type="Proteomes" id="UP000576082"/>
    </source>
</evidence>
<evidence type="ECO:0000259" key="7">
    <source>
        <dbReference type="PROSITE" id="PS51123"/>
    </source>
</evidence>
<dbReference type="InterPro" id="IPR006665">
    <property type="entry name" value="OmpA-like"/>
</dbReference>
<dbReference type="Gene3D" id="1.25.40.10">
    <property type="entry name" value="Tetratricopeptide repeat domain"/>
    <property type="match status" value="1"/>
</dbReference>
<comment type="caution">
    <text evidence="8">The sequence shown here is derived from an EMBL/GenBank/DDBJ whole genome shotgun (WGS) entry which is preliminary data.</text>
</comment>
<feature type="repeat" description="TPR" evidence="4">
    <location>
        <begin position="92"/>
        <end position="125"/>
    </location>
</feature>
<dbReference type="EMBL" id="JABANE010000030">
    <property type="protein sequence ID" value="NME68837.1"/>
    <property type="molecule type" value="Genomic_DNA"/>
</dbReference>
<reference evidence="8 9" key="1">
    <citation type="submission" date="2020-04" db="EMBL/GenBank/DDBJ databases">
        <title>Flammeovirga sp. SR4, a novel species isolated from seawater.</title>
        <authorList>
            <person name="Wang X."/>
        </authorList>
    </citation>
    <scope>NUCLEOTIDE SEQUENCE [LARGE SCALE GENOMIC DNA]</scope>
    <source>
        <strain evidence="8 9">ATCC 23126</strain>
    </source>
</reference>
<evidence type="ECO:0000256" key="2">
    <source>
        <dbReference type="ARBA" id="ARBA00023136"/>
    </source>
</evidence>
<dbReference type="Gene3D" id="2.60.40.1120">
    <property type="entry name" value="Carboxypeptidase-like, regulatory domain"/>
    <property type="match status" value="1"/>
</dbReference>
<keyword evidence="3" id="KW-0998">Cell outer membrane</keyword>
<dbReference type="SUPFAM" id="SSF103088">
    <property type="entry name" value="OmpA-like"/>
    <property type="match status" value="1"/>
</dbReference>
<dbReference type="Gene3D" id="3.30.1330.60">
    <property type="entry name" value="OmpA-like domain"/>
    <property type="match status" value="1"/>
</dbReference>
<dbReference type="InterPro" id="IPR050330">
    <property type="entry name" value="Bact_OuterMem_StrucFunc"/>
</dbReference>
<evidence type="ECO:0000256" key="1">
    <source>
        <dbReference type="ARBA" id="ARBA00004442"/>
    </source>
</evidence>
<dbReference type="PANTHER" id="PTHR30329:SF21">
    <property type="entry name" value="LIPOPROTEIN YIAD-RELATED"/>
    <property type="match status" value="1"/>
</dbReference>
<dbReference type="PROSITE" id="PS51123">
    <property type="entry name" value="OMPA_2"/>
    <property type="match status" value="1"/>
</dbReference>
<dbReference type="RefSeq" id="WP_169657129.1">
    <property type="nucleotide sequence ID" value="NZ_JABANE010000030.1"/>
</dbReference>
<dbReference type="CDD" id="cd07185">
    <property type="entry name" value="OmpA_C-like"/>
    <property type="match status" value="1"/>
</dbReference>
<feature type="chain" id="PRO_5030810660" evidence="6">
    <location>
        <begin position="22"/>
        <end position="726"/>
    </location>
</feature>
<comment type="subcellular location">
    <subcellularLocation>
        <location evidence="1">Cell outer membrane</location>
    </subcellularLocation>
</comment>
<evidence type="ECO:0000256" key="4">
    <source>
        <dbReference type="PROSITE-ProRule" id="PRU00339"/>
    </source>
</evidence>
<protein>
    <submittedName>
        <fullName evidence="8">OmpA family protein</fullName>
    </submittedName>
</protein>
<evidence type="ECO:0000256" key="3">
    <source>
        <dbReference type="ARBA" id="ARBA00023237"/>
    </source>
</evidence>
<keyword evidence="6" id="KW-0732">Signal</keyword>
<dbReference type="InterPro" id="IPR011990">
    <property type="entry name" value="TPR-like_helical_dom_sf"/>
</dbReference>
<keyword evidence="9" id="KW-1185">Reference proteome</keyword>
<dbReference type="InterPro" id="IPR006664">
    <property type="entry name" value="OMP_bac"/>
</dbReference>
<dbReference type="Pfam" id="PF00691">
    <property type="entry name" value="OmpA"/>
    <property type="match status" value="1"/>
</dbReference>
<dbReference type="SUPFAM" id="SSF48452">
    <property type="entry name" value="TPR-like"/>
    <property type="match status" value="1"/>
</dbReference>
<feature type="domain" description="OmpA-like" evidence="7">
    <location>
        <begin position="608"/>
        <end position="726"/>
    </location>
</feature>
<accession>A0A7X9RUA3</accession>
<dbReference type="InterPro" id="IPR036737">
    <property type="entry name" value="OmpA-like_sf"/>
</dbReference>
<dbReference type="GO" id="GO:0009279">
    <property type="term" value="C:cell outer membrane"/>
    <property type="evidence" value="ECO:0007669"/>
    <property type="project" value="UniProtKB-SubCell"/>
</dbReference>
<dbReference type="InterPro" id="IPR019734">
    <property type="entry name" value="TPR_rpt"/>
</dbReference>
<keyword evidence="4" id="KW-0802">TPR repeat</keyword>
<feature type="signal peptide" evidence="6">
    <location>
        <begin position="1"/>
        <end position="21"/>
    </location>
</feature>
<organism evidence="8 9">
    <name type="scientific">Flammeovirga aprica JL-4</name>
    <dbReference type="NCBI Taxonomy" id="694437"/>
    <lineage>
        <taxon>Bacteria</taxon>
        <taxon>Pseudomonadati</taxon>
        <taxon>Bacteroidota</taxon>
        <taxon>Cytophagia</taxon>
        <taxon>Cytophagales</taxon>
        <taxon>Flammeovirgaceae</taxon>
        <taxon>Flammeovirga</taxon>
    </lineage>
</organism>
<keyword evidence="2 5" id="KW-0472">Membrane</keyword>
<dbReference type="PRINTS" id="PR01021">
    <property type="entry name" value="OMPADOMAIN"/>
</dbReference>
<gene>
    <name evidence="8" type="ORF">HHU12_12765</name>
</gene>
<dbReference type="Proteomes" id="UP000576082">
    <property type="component" value="Unassembled WGS sequence"/>
</dbReference>
<evidence type="ECO:0000256" key="5">
    <source>
        <dbReference type="PROSITE-ProRule" id="PRU00473"/>
    </source>
</evidence>
<evidence type="ECO:0000256" key="6">
    <source>
        <dbReference type="SAM" id="SignalP"/>
    </source>
</evidence>
<name>A0A7X9RUA3_9BACT</name>
<dbReference type="PROSITE" id="PS50005">
    <property type="entry name" value="TPR"/>
    <property type="match status" value="1"/>
</dbReference>